<evidence type="ECO:0000256" key="7">
    <source>
        <dbReference type="ARBA" id="ARBA00023014"/>
    </source>
</evidence>
<dbReference type="EC" id="5.4.3.2" evidence="9"/>
<evidence type="ECO:0000256" key="4">
    <source>
        <dbReference type="ARBA" id="ARBA00022723"/>
    </source>
</evidence>
<dbReference type="SFLD" id="SFLDS00029">
    <property type="entry name" value="Radical_SAM"/>
    <property type="match status" value="1"/>
</dbReference>
<dbReference type="PANTHER" id="PTHR30538">
    <property type="entry name" value="LYSINE 2,3-AMINOMUTASE-RELATED"/>
    <property type="match status" value="1"/>
</dbReference>
<dbReference type="NCBIfam" id="TIGR00238">
    <property type="entry name" value="KamA family radical SAM protein"/>
    <property type="match status" value="1"/>
</dbReference>
<keyword evidence="9" id="KW-0413">Isomerase</keyword>
<dbReference type="InterPro" id="IPR058240">
    <property type="entry name" value="rSAM_sf"/>
</dbReference>
<name>A0A0S1X8U1_THEBA</name>
<evidence type="ECO:0000256" key="3">
    <source>
        <dbReference type="ARBA" id="ARBA00022691"/>
    </source>
</evidence>
<dbReference type="EMBL" id="CP013050">
    <property type="protein sequence ID" value="ALM74205.1"/>
    <property type="molecule type" value="Genomic_DNA"/>
</dbReference>
<keyword evidence="5" id="KW-0663">Pyridoxal phosphate</keyword>
<evidence type="ECO:0000313" key="9">
    <source>
        <dbReference type="EMBL" id="ALM74205.1"/>
    </source>
</evidence>
<evidence type="ECO:0000256" key="5">
    <source>
        <dbReference type="ARBA" id="ARBA00022898"/>
    </source>
</evidence>
<evidence type="ECO:0000256" key="6">
    <source>
        <dbReference type="ARBA" id="ARBA00023004"/>
    </source>
</evidence>
<dbReference type="Gene3D" id="3.20.20.70">
    <property type="entry name" value="Aldolase class I"/>
    <property type="match status" value="1"/>
</dbReference>
<dbReference type="AlphaFoldDB" id="A0A0S1X8U1"/>
<gene>
    <name evidence="9" type="ORF">TBCH5v1_0227</name>
</gene>
<reference evidence="9 10" key="1">
    <citation type="journal article" date="2016" name="Genome Announc.">
        <title>Complete genome sequence of the hyperthermophilic and piezophilic archaeon Thermococcus barophilus Ch5, capable of growth at the expense of hydrogenogenesis from carbon monoxide and formate.</title>
        <authorList>
            <person name="Oger P."/>
            <person name="Sokolova T.G."/>
            <person name="Kozhevnikova D.A."/>
            <person name="Taranov E.A."/>
            <person name="Vannier P."/>
            <person name="Lee H.S."/>
            <person name="Kwon K.K."/>
            <person name="Kang S.G."/>
            <person name="Lee J.H."/>
            <person name="Bonch-Osmolovskaya E.A."/>
            <person name="Lebedinsky A.V."/>
        </authorList>
    </citation>
    <scope>NUCLEOTIDE SEQUENCE [LARGE SCALE GENOMIC DNA]</scope>
    <source>
        <strain evidence="10">Ch5</strain>
    </source>
</reference>
<keyword evidence="4" id="KW-0479">Metal-binding</keyword>
<dbReference type="InterPro" id="IPR013785">
    <property type="entry name" value="Aldolase_TIM"/>
</dbReference>
<organism evidence="9 10">
    <name type="scientific">Thermococcus barophilus</name>
    <dbReference type="NCBI Taxonomy" id="55802"/>
    <lineage>
        <taxon>Archaea</taxon>
        <taxon>Methanobacteriati</taxon>
        <taxon>Methanobacteriota</taxon>
        <taxon>Thermococci</taxon>
        <taxon>Thermococcales</taxon>
        <taxon>Thermococcaceae</taxon>
        <taxon>Thermococcus</taxon>
    </lineage>
</organism>
<feature type="domain" description="Radical SAM core" evidence="8">
    <location>
        <begin position="357"/>
        <end position="480"/>
    </location>
</feature>
<dbReference type="PATRIC" id="fig|55802.8.peg.224"/>
<accession>A0A0S1X8U1</accession>
<proteinExistence type="predicted"/>
<dbReference type="Proteomes" id="UP000066042">
    <property type="component" value="Chromosome"/>
</dbReference>
<dbReference type="GO" id="GO:0046872">
    <property type="term" value="F:metal ion binding"/>
    <property type="evidence" value="ECO:0007669"/>
    <property type="project" value="UniProtKB-KW"/>
</dbReference>
<dbReference type="GO" id="GO:0050066">
    <property type="term" value="F:L-lysine 2,3-aminomutase activity"/>
    <property type="evidence" value="ECO:0007669"/>
    <property type="project" value="UniProtKB-EC"/>
</dbReference>
<dbReference type="STRING" id="55802.TBCH5v1_0227"/>
<keyword evidence="7" id="KW-0411">Iron-sulfur</keyword>
<evidence type="ECO:0000313" key="10">
    <source>
        <dbReference type="Proteomes" id="UP000066042"/>
    </source>
</evidence>
<dbReference type="InterPro" id="IPR003739">
    <property type="entry name" value="Lys_aminomutase/Glu_NH3_mut"/>
</dbReference>
<evidence type="ECO:0000259" key="8">
    <source>
        <dbReference type="Pfam" id="PF04055"/>
    </source>
</evidence>
<dbReference type="InterPro" id="IPR007197">
    <property type="entry name" value="rSAM"/>
</dbReference>
<evidence type="ECO:0000256" key="2">
    <source>
        <dbReference type="ARBA" id="ARBA00022485"/>
    </source>
</evidence>
<keyword evidence="6" id="KW-0408">Iron</keyword>
<keyword evidence="3" id="KW-0949">S-adenosyl-L-methionine</keyword>
<protein>
    <submittedName>
        <fullName evidence="9">Lysine 2,3-aminomutase</fullName>
        <ecNumber evidence="9">5.4.3.2</ecNumber>
    </submittedName>
</protein>
<dbReference type="GO" id="GO:0051539">
    <property type="term" value="F:4 iron, 4 sulfur cluster binding"/>
    <property type="evidence" value="ECO:0007669"/>
    <property type="project" value="UniProtKB-KW"/>
</dbReference>
<evidence type="ECO:0000256" key="1">
    <source>
        <dbReference type="ARBA" id="ARBA00001933"/>
    </source>
</evidence>
<dbReference type="SUPFAM" id="SSF102114">
    <property type="entry name" value="Radical SAM enzymes"/>
    <property type="match status" value="1"/>
</dbReference>
<keyword evidence="2" id="KW-0004">4Fe-4S</keyword>
<dbReference type="SFLD" id="SFLDG01070">
    <property type="entry name" value="PLP-dependent"/>
    <property type="match status" value="1"/>
</dbReference>
<dbReference type="Pfam" id="PF04055">
    <property type="entry name" value="Radical_SAM"/>
    <property type="match status" value="1"/>
</dbReference>
<comment type="cofactor">
    <cofactor evidence="1">
        <name>pyridoxal 5'-phosphate</name>
        <dbReference type="ChEBI" id="CHEBI:597326"/>
    </cofactor>
</comment>
<sequence>MPKYGHGVIGMEKQMESAVSTFNIEESPWGLKQGINHEDFLKIFDPLPEIKEILLTSENVEEARDKLRRFAEDLLWKYKNGDIDVDAMDRWLAIEAINVFLNIISEYGEKAAGFSTLEYLWKATKGDKRVLSIITEGFVEEFKHLFKAMAGVTGYSKGWLGPKLEAAGVKFVDFSKIKGRKAALMRSEYLDKVWEYIKSYLKKYPSGLDKHIIEKRKRQREKLMEYWGITEDEWFDYRWQFSHVLKREKGLETLRELNELGIVKVPEEDLKQVEIAVKYGIPWGITPYYLHLWDFENPYKEDRHVRRQVMPPTWYVSNMLQHREDREYYFDFMGEHDTSPLDLITRRYVTIAILKAYDTCPQICVYCQRNWEVLEPFMAGSFPGWDKIEAAIEWFGEHESMLDVLITGGDPLALSDKIIDKIMSRLSEFDHVVNIRWGSRIFVTVPMRITDSLAEILGSYIEPGKRNVSISTHFETAYEVTPEVAEATYKIRRQGIYIYNQLVYQRNVSRRFENVALRIALRKVGIDPYYTFYPKGKIEQKDYLVPIARVVQERKEEARLLPGQFRPDEPVFNVPRMGKNHLRAWQDRELVGIRPDGSRIYLMHPWEKGISETKLYTYPDVPIKEYLEYLESIGEDPNDYWTIWYYY</sequence>
<dbReference type="PANTHER" id="PTHR30538:SF0">
    <property type="entry name" value="L-LYSINE 2,3-AMINOMUTASE AQ_1632-RELATED"/>
    <property type="match status" value="1"/>
</dbReference>